<organism evidence="1 2">
    <name type="scientific">Brassica napus</name>
    <name type="common">Rape</name>
    <dbReference type="NCBI Taxonomy" id="3708"/>
    <lineage>
        <taxon>Eukaryota</taxon>
        <taxon>Viridiplantae</taxon>
        <taxon>Streptophyta</taxon>
        <taxon>Embryophyta</taxon>
        <taxon>Tracheophyta</taxon>
        <taxon>Spermatophyta</taxon>
        <taxon>Magnoliopsida</taxon>
        <taxon>eudicotyledons</taxon>
        <taxon>Gunneridae</taxon>
        <taxon>Pentapetalae</taxon>
        <taxon>rosids</taxon>
        <taxon>malvids</taxon>
        <taxon>Brassicales</taxon>
        <taxon>Brassicaceae</taxon>
        <taxon>Brassiceae</taxon>
        <taxon>Brassica</taxon>
    </lineage>
</organism>
<gene>
    <name evidence="1" type="primary">BnaA08g29460D</name>
    <name evidence="1" type="ORF">GSBRNA2T00097261001</name>
</gene>
<reference evidence="1 2" key="1">
    <citation type="journal article" date="2014" name="Science">
        <title>Plant genetics. Early allopolyploid evolution in the post-Neolithic Brassica napus oilseed genome.</title>
        <authorList>
            <person name="Chalhoub B."/>
            <person name="Denoeud F."/>
            <person name="Liu S."/>
            <person name="Parkin I.A."/>
            <person name="Tang H."/>
            <person name="Wang X."/>
            <person name="Chiquet J."/>
            <person name="Belcram H."/>
            <person name="Tong C."/>
            <person name="Samans B."/>
            <person name="Correa M."/>
            <person name="Da Silva C."/>
            <person name="Just J."/>
            <person name="Falentin C."/>
            <person name="Koh C.S."/>
            <person name="Le Clainche I."/>
            <person name="Bernard M."/>
            <person name="Bento P."/>
            <person name="Noel B."/>
            <person name="Labadie K."/>
            <person name="Alberti A."/>
            <person name="Charles M."/>
            <person name="Arnaud D."/>
            <person name="Guo H."/>
            <person name="Daviaud C."/>
            <person name="Alamery S."/>
            <person name="Jabbari K."/>
            <person name="Zhao M."/>
            <person name="Edger P.P."/>
            <person name="Chelaifa H."/>
            <person name="Tack D."/>
            <person name="Lassalle G."/>
            <person name="Mestiri I."/>
            <person name="Schnel N."/>
            <person name="Le Paslier M.C."/>
            <person name="Fan G."/>
            <person name="Renault V."/>
            <person name="Bayer P.E."/>
            <person name="Golicz A.A."/>
            <person name="Manoli S."/>
            <person name="Lee T.H."/>
            <person name="Thi V.H."/>
            <person name="Chalabi S."/>
            <person name="Hu Q."/>
            <person name="Fan C."/>
            <person name="Tollenaere R."/>
            <person name="Lu Y."/>
            <person name="Battail C."/>
            <person name="Shen J."/>
            <person name="Sidebottom C.H."/>
            <person name="Wang X."/>
            <person name="Canaguier A."/>
            <person name="Chauveau A."/>
            <person name="Berard A."/>
            <person name="Deniot G."/>
            <person name="Guan M."/>
            <person name="Liu Z."/>
            <person name="Sun F."/>
            <person name="Lim Y.P."/>
            <person name="Lyons E."/>
            <person name="Town C.D."/>
            <person name="Bancroft I."/>
            <person name="Wang X."/>
            <person name="Meng J."/>
            <person name="Ma J."/>
            <person name="Pires J.C."/>
            <person name="King G.J."/>
            <person name="Brunel D."/>
            <person name="Delourme R."/>
            <person name="Renard M."/>
            <person name="Aury J.M."/>
            <person name="Adams K.L."/>
            <person name="Batley J."/>
            <person name="Snowdon R.J."/>
            <person name="Tost J."/>
            <person name="Edwards D."/>
            <person name="Zhou Y."/>
            <person name="Hua W."/>
            <person name="Sharpe A.G."/>
            <person name="Paterson A.H."/>
            <person name="Guan C."/>
            <person name="Wincker P."/>
        </authorList>
    </citation>
    <scope>NUCLEOTIDE SEQUENCE [LARGE SCALE GENOMIC DNA]</scope>
    <source>
        <strain evidence="2">cv. Darmor-bzh</strain>
    </source>
</reference>
<dbReference type="Gramene" id="CDY50686">
    <property type="protein sequence ID" value="CDY50686"/>
    <property type="gene ID" value="GSBRNA2T00097261001"/>
</dbReference>
<protein>
    <submittedName>
        <fullName evidence="1">BnaA08g29460D protein</fullName>
    </submittedName>
</protein>
<dbReference type="AlphaFoldDB" id="A0A078IKY8"/>
<dbReference type="EMBL" id="LK032931">
    <property type="protein sequence ID" value="CDY50686.1"/>
    <property type="molecule type" value="Genomic_DNA"/>
</dbReference>
<dbReference type="PaxDb" id="3708-A0A078IKY8"/>
<evidence type="ECO:0000313" key="2">
    <source>
        <dbReference type="Proteomes" id="UP000028999"/>
    </source>
</evidence>
<accession>A0A078IKY8</accession>
<name>A0A078IKY8_BRANA</name>
<proteinExistence type="predicted"/>
<keyword evidence="2" id="KW-1185">Reference proteome</keyword>
<sequence length="22" mass="2511">MDINRGTASLMVLLKQNHKARN</sequence>
<dbReference type="Proteomes" id="UP000028999">
    <property type="component" value="Unassembled WGS sequence"/>
</dbReference>
<evidence type="ECO:0000313" key="1">
    <source>
        <dbReference type="EMBL" id="CDY50686.1"/>
    </source>
</evidence>